<sequence>MSAATRIYVPRETSAVSLGADDIAAAIAATAKSHEQNVEIIRNGSHGACWLEPLIEVDCAGERIAYGPVTLADIDSLFAAGMLTGGAHPLRHGPVANIPYIRRQERWTLQRVGVTDPLSLDDYRAHNGFTGLAQAFAIGPAAIVAAVTAAGLRGRGGAGFPTGIKWNTVAAAEADQKYIACNADEGDSGTFSDRMLMEGDPFALIEGMLIAGFAVGASRGYVYLRSEYPLAREIFSSALSIAREHGWLGLNIGGRGFDFDIELHIGGGSYVCGEETAMLDSLEGKAGIVRFKPPLPALEGLFGKPTVVNNVITLATVPNILARGPEQYAALGVNRSRGTLAFQLAGNIRRGGVVEVPFGLTLRELIDDFGGGTASGRPIRAVQVGGPLGAYLPESQLDVALDYEAFSAIDALIGHGGIVVFDDTVDMAAQARFAMEFCAIESCGKCTPCRIGSVRGVEVIDRIVANKNREANLTLLTDLCDTMVDGSLCAMGGMTPFPVRSALKHFSEDFTAASSPQSNGTGGNA</sequence>
<dbReference type="Gene3D" id="6.10.250.1450">
    <property type="match status" value="1"/>
</dbReference>
<reference evidence="12 13" key="1">
    <citation type="submission" date="2016-06" db="EMBL/GenBank/DDBJ databases">
        <title>Complete genome sequence of a deep-branching marine Gamma Proteobacterium Woeseia oceani type strain XK5.</title>
        <authorList>
            <person name="Mu D."/>
            <person name="Du Z."/>
        </authorList>
    </citation>
    <scope>NUCLEOTIDE SEQUENCE [LARGE SCALE GENOMIC DNA]</scope>
    <source>
        <strain evidence="12 13">XK5</strain>
    </source>
</reference>
<dbReference type="AlphaFoldDB" id="A0A193LJX1"/>
<evidence type="ECO:0000313" key="12">
    <source>
        <dbReference type="EMBL" id="ANO52699.1"/>
    </source>
</evidence>
<dbReference type="GO" id="GO:0010181">
    <property type="term" value="F:FMN binding"/>
    <property type="evidence" value="ECO:0007669"/>
    <property type="project" value="InterPro"/>
</dbReference>
<keyword evidence="6" id="KW-0479">Metal-binding</keyword>
<dbReference type="SUPFAM" id="SSF142019">
    <property type="entry name" value="Nqo1 FMN-binding domain-like"/>
    <property type="match status" value="1"/>
</dbReference>
<evidence type="ECO:0000256" key="4">
    <source>
        <dbReference type="ARBA" id="ARBA00019901"/>
    </source>
</evidence>
<dbReference type="STRING" id="1548547.BA177_17215"/>
<dbReference type="Gene3D" id="3.40.50.11540">
    <property type="entry name" value="NADH-ubiquinone oxidoreductase 51kDa subunit"/>
    <property type="match status" value="1"/>
</dbReference>
<keyword evidence="8" id="KW-0411">Iron-sulfur</keyword>
<dbReference type="SUPFAM" id="SSF52833">
    <property type="entry name" value="Thioredoxin-like"/>
    <property type="match status" value="1"/>
</dbReference>
<dbReference type="SUPFAM" id="SSF142984">
    <property type="entry name" value="Nqo1 middle domain-like"/>
    <property type="match status" value="1"/>
</dbReference>
<protein>
    <recommendedName>
        <fullName evidence="4">NADH-quinone oxidoreductase subunit F</fullName>
    </recommendedName>
    <alternativeName>
        <fullName evidence="9">NADH dehydrogenase I subunit F</fullName>
    </alternativeName>
    <alternativeName>
        <fullName evidence="10">NDH-1 subunit F</fullName>
    </alternativeName>
</protein>
<comment type="cofactor">
    <cofactor evidence="1">
        <name>FMN</name>
        <dbReference type="ChEBI" id="CHEBI:58210"/>
    </cofactor>
</comment>
<evidence type="ECO:0000256" key="10">
    <source>
        <dbReference type="ARBA" id="ARBA00032787"/>
    </source>
</evidence>
<evidence type="ECO:0000256" key="8">
    <source>
        <dbReference type="ARBA" id="ARBA00023014"/>
    </source>
</evidence>
<dbReference type="PANTHER" id="PTHR43578:SF3">
    <property type="entry name" value="NADH-QUINONE OXIDOREDUCTASE SUBUNIT F"/>
    <property type="match status" value="1"/>
</dbReference>
<gene>
    <name evidence="12" type="ORF">BA177_17215</name>
</gene>
<dbReference type="SUPFAM" id="SSF140490">
    <property type="entry name" value="Nqo1C-terminal domain-like"/>
    <property type="match status" value="1"/>
</dbReference>
<evidence type="ECO:0000256" key="1">
    <source>
        <dbReference type="ARBA" id="ARBA00001917"/>
    </source>
</evidence>
<dbReference type="InterPro" id="IPR011538">
    <property type="entry name" value="Nuo51_FMN-bd"/>
</dbReference>
<dbReference type="KEGG" id="woc:BA177_17215"/>
<dbReference type="GO" id="GO:0051539">
    <property type="term" value="F:4 iron, 4 sulfur cluster binding"/>
    <property type="evidence" value="ECO:0007669"/>
    <property type="project" value="UniProtKB-KW"/>
</dbReference>
<dbReference type="GO" id="GO:0008137">
    <property type="term" value="F:NADH dehydrogenase (ubiquinone) activity"/>
    <property type="evidence" value="ECO:0007669"/>
    <property type="project" value="InterPro"/>
</dbReference>
<proteinExistence type="inferred from homology"/>
<evidence type="ECO:0000256" key="2">
    <source>
        <dbReference type="ARBA" id="ARBA00001966"/>
    </source>
</evidence>
<dbReference type="GO" id="GO:0046872">
    <property type="term" value="F:metal ion binding"/>
    <property type="evidence" value="ECO:0007669"/>
    <property type="project" value="UniProtKB-KW"/>
</dbReference>
<dbReference type="PANTHER" id="PTHR43578">
    <property type="entry name" value="NADH-QUINONE OXIDOREDUCTASE SUBUNIT F"/>
    <property type="match status" value="1"/>
</dbReference>
<evidence type="ECO:0000256" key="3">
    <source>
        <dbReference type="ARBA" id="ARBA00007523"/>
    </source>
</evidence>
<comment type="cofactor">
    <cofactor evidence="2">
        <name>[4Fe-4S] cluster</name>
        <dbReference type="ChEBI" id="CHEBI:49883"/>
    </cofactor>
</comment>
<evidence type="ECO:0000256" key="9">
    <source>
        <dbReference type="ARBA" id="ARBA00031578"/>
    </source>
</evidence>
<keyword evidence="13" id="KW-1185">Reference proteome</keyword>
<keyword evidence="7" id="KW-0408">Iron</keyword>
<evidence type="ECO:0000313" key="13">
    <source>
        <dbReference type="Proteomes" id="UP000092695"/>
    </source>
</evidence>
<accession>A0A193LJX1</accession>
<dbReference type="Proteomes" id="UP000092695">
    <property type="component" value="Chromosome"/>
</dbReference>
<dbReference type="InterPro" id="IPR037207">
    <property type="entry name" value="Nuop51_4Fe4S-bd_sf"/>
</dbReference>
<name>A0A193LJX1_9GAMM</name>
<evidence type="ECO:0000256" key="7">
    <source>
        <dbReference type="ARBA" id="ARBA00023004"/>
    </source>
</evidence>
<dbReference type="RefSeq" id="WP_068618278.1">
    <property type="nucleotide sequence ID" value="NZ_CP016268.1"/>
</dbReference>
<dbReference type="Pfam" id="PF01512">
    <property type="entry name" value="Complex1_51K"/>
    <property type="match status" value="1"/>
</dbReference>
<comment type="similarity">
    <text evidence="3">Belongs to the complex I 51 kDa subunit family.</text>
</comment>
<evidence type="ECO:0000256" key="5">
    <source>
        <dbReference type="ARBA" id="ARBA00022485"/>
    </source>
</evidence>
<dbReference type="EMBL" id="CP016268">
    <property type="protein sequence ID" value="ANO52699.1"/>
    <property type="molecule type" value="Genomic_DNA"/>
</dbReference>
<dbReference type="OrthoDB" id="9805533at2"/>
<evidence type="ECO:0000259" key="11">
    <source>
        <dbReference type="SMART" id="SM00928"/>
    </source>
</evidence>
<dbReference type="InterPro" id="IPR036249">
    <property type="entry name" value="Thioredoxin-like_sf"/>
</dbReference>
<dbReference type="InterPro" id="IPR001949">
    <property type="entry name" value="NADH-UbQ_OxRdtase_51kDa_CS"/>
</dbReference>
<dbReference type="InterPro" id="IPR019575">
    <property type="entry name" value="Nuop51_4Fe4S-bd"/>
</dbReference>
<dbReference type="Gene3D" id="1.20.1440.230">
    <property type="entry name" value="NADH-ubiquinone oxidoreductase 51kDa subunit, iron-sulphur binding domain"/>
    <property type="match status" value="1"/>
</dbReference>
<dbReference type="Pfam" id="PF10589">
    <property type="entry name" value="NADH_4Fe-4S"/>
    <property type="match status" value="1"/>
</dbReference>
<dbReference type="SMART" id="SM00928">
    <property type="entry name" value="NADH_4Fe-4S"/>
    <property type="match status" value="1"/>
</dbReference>
<organism evidence="12 13">
    <name type="scientific">Woeseia oceani</name>
    <dbReference type="NCBI Taxonomy" id="1548547"/>
    <lineage>
        <taxon>Bacteria</taxon>
        <taxon>Pseudomonadati</taxon>
        <taxon>Pseudomonadota</taxon>
        <taxon>Gammaproteobacteria</taxon>
        <taxon>Woeseiales</taxon>
        <taxon>Woeseiaceae</taxon>
        <taxon>Woeseia</taxon>
    </lineage>
</organism>
<dbReference type="PROSITE" id="PS00645">
    <property type="entry name" value="COMPLEX1_51K_2"/>
    <property type="match status" value="1"/>
</dbReference>
<dbReference type="Gene3D" id="3.10.20.600">
    <property type="match status" value="1"/>
</dbReference>
<keyword evidence="5" id="KW-0004">4Fe-4S</keyword>
<feature type="domain" description="NADH-ubiquinone oxidoreductase 51kDa subunit iron-sulphur binding" evidence="11">
    <location>
        <begin position="428"/>
        <end position="473"/>
    </location>
</feature>
<dbReference type="InterPro" id="IPR037225">
    <property type="entry name" value="Nuo51_FMN-bd_sf"/>
</dbReference>
<dbReference type="FunFam" id="3.40.50.11540:FF:000001">
    <property type="entry name" value="NADH dehydrogenase [ubiquinone] flavoprotein 1, mitochondrial"/>
    <property type="match status" value="1"/>
</dbReference>
<evidence type="ECO:0000256" key="6">
    <source>
        <dbReference type="ARBA" id="ARBA00022723"/>
    </source>
</evidence>